<keyword evidence="4" id="KW-1185">Reference proteome</keyword>
<feature type="region of interest" description="Disordered" evidence="1">
    <location>
        <begin position="101"/>
        <end position="126"/>
    </location>
</feature>
<evidence type="ECO:0000256" key="1">
    <source>
        <dbReference type="SAM" id="MobiDB-lite"/>
    </source>
</evidence>
<dbReference type="RefSeq" id="WP_009053217.1">
    <property type="nucleotide sequence ID" value="NZ_AJYA01000002.1"/>
</dbReference>
<feature type="compositionally biased region" description="Basic and acidic residues" evidence="1">
    <location>
        <begin position="101"/>
        <end position="115"/>
    </location>
</feature>
<sequence length="126" mass="14527">MRKKLDQILHLLVLLYFAVSLVFFLSFDSFKGLFGLESLRTVTVNYFLLFGLLLFLAAWGSSWLVRKSLQDEADKKELAVKEIKAKLYDLEKGIKLQRLEKGERAEEGGPEDKRGSSLRPRQNFKS</sequence>
<proteinExistence type="predicted"/>
<keyword evidence="2" id="KW-1133">Transmembrane helix</keyword>
<keyword evidence="2" id="KW-0472">Membrane</keyword>
<dbReference type="Proteomes" id="UP000005551">
    <property type="component" value="Unassembled WGS sequence"/>
</dbReference>
<evidence type="ECO:0008006" key="5">
    <source>
        <dbReference type="Google" id="ProtNLM"/>
    </source>
</evidence>
<gene>
    <name evidence="3" type="ORF">A3SI_01176</name>
</gene>
<evidence type="ECO:0000256" key="2">
    <source>
        <dbReference type="SAM" id="Phobius"/>
    </source>
</evidence>
<accession>I5CA16</accession>
<dbReference type="AlphaFoldDB" id="I5CA16"/>
<organism evidence="3 4">
    <name type="scientific">Nitritalea halalkaliphila LW7</name>
    <dbReference type="NCBI Taxonomy" id="1189621"/>
    <lineage>
        <taxon>Bacteria</taxon>
        <taxon>Pseudomonadati</taxon>
        <taxon>Bacteroidota</taxon>
        <taxon>Cytophagia</taxon>
        <taxon>Cytophagales</taxon>
        <taxon>Cyclobacteriaceae</taxon>
        <taxon>Nitritalea</taxon>
    </lineage>
</organism>
<comment type="caution">
    <text evidence="3">The sequence shown here is derived from an EMBL/GenBank/DDBJ whole genome shotgun (WGS) entry which is preliminary data.</text>
</comment>
<dbReference type="OrthoDB" id="839535at2"/>
<feature type="transmembrane region" description="Helical" evidence="2">
    <location>
        <begin position="7"/>
        <end position="26"/>
    </location>
</feature>
<dbReference type="EMBL" id="AJYA01000002">
    <property type="protein sequence ID" value="EIM78668.1"/>
    <property type="molecule type" value="Genomic_DNA"/>
</dbReference>
<reference evidence="3 4" key="1">
    <citation type="submission" date="2012-05" db="EMBL/GenBank/DDBJ databases">
        <title>Genome sequence of Nitritalea halalkaliphila LW7.</title>
        <authorList>
            <person name="Jangir P.K."/>
            <person name="Singh A."/>
            <person name="Shivaji S."/>
            <person name="Sharma R."/>
        </authorList>
    </citation>
    <scope>NUCLEOTIDE SEQUENCE [LARGE SCALE GENOMIC DNA]</scope>
    <source>
        <strain evidence="3 4">LW7</strain>
    </source>
</reference>
<evidence type="ECO:0000313" key="3">
    <source>
        <dbReference type="EMBL" id="EIM78668.1"/>
    </source>
</evidence>
<protein>
    <recommendedName>
        <fullName evidence="5">Lipopolysaccharide assembly protein A domain-containing protein</fullName>
    </recommendedName>
</protein>
<name>I5CA16_9BACT</name>
<keyword evidence="2" id="KW-0812">Transmembrane</keyword>
<evidence type="ECO:0000313" key="4">
    <source>
        <dbReference type="Proteomes" id="UP000005551"/>
    </source>
</evidence>
<feature type="transmembrane region" description="Helical" evidence="2">
    <location>
        <begin position="46"/>
        <end position="65"/>
    </location>
</feature>